<dbReference type="GO" id="GO:0015276">
    <property type="term" value="F:ligand-gated monoatomic ion channel activity"/>
    <property type="evidence" value="ECO:0007669"/>
    <property type="project" value="InterPro"/>
</dbReference>
<comment type="similarity">
    <text evidence="2">Belongs to the glutamate-gated ion channel (TC 1.A.10.1) family.</text>
</comment>
<dbReference type="PANTHER" id="PTHR42643:SF30">
    <property type="entry name" value="IONOTROPIC RECEPTOR 40A-RELATED"/>
    <property type="match status" value="1"/>
</dbReference>
<sequence>MATGLQLILDLALCVGTLCPPDSTSLSEGNPNDFASIQPPSNKAIFEMLRSNINGSHLKVATLEDYPLSYTEKNNVTDFEKSLIEMVNKSEVDVAAAFVPLLADPRNFTFYSTTALDEGEWIMVMTRPKESATGSGLLAPFDKWVWVLIFVSLVCVGPIIYALILLRNKCTGDDIQKPYSLGHCAWFVYGALLKQGSTLSPIADSTRLLFATWWIFITILTSFYTANLTAFLTLSKFTLPFNTYKDILKAQKQFVTSRGGGVEYAIRNV</sequence>
<evidence type="ECO:0000256" key="3">
    <source>
        <dbReference type="ARBA" id="ARBA00022475"/>
    </source>
</evidence>
<reference evidence="12" key="2">
    <citation type="submission" date="2015-06" db="UniProtKB">
        <authorList>
            <consortium name="EnsemblMetazoa"/>
        </authorList>
    </citation>
    <scope>IDENTIFICATION</scope>
</reference>
<reference evidence="13" key="1">
    <citation type="submission" date="2013-02" db="EMBL/GenBank/DDBJ databases">
        <authorList>
            <person name="Hughes D."/>
        </authorList>
    </citation>
    <scope>NUCLEOTIDE SEQUENCE</scope>
    <source>
        <strain>Durham</strain>
        <strain evidence="13">NC isolate 2 -- Noor lab</strain>
    </source>
</reference>
<dbReference type="Gene3D" id="1.10.287.70">
    <property type="match status" value="1"/>
</dbReference>
<evidence type="ECO:0000256" key="9">
    <source>
        <dbReference type="SAM" id="Phobius"/>
    </source>
</evidence>
<evidence type="ECO:0000256" key="8">
    <source>
        <dbReference type="ARBA" id="ARBA00023180"/>
    </source>
</evidence>
<dbReference type="InterPro" id="IPR001320">
    <property type="entry name" value="Iontro_rcpt_C"/>
</dbReference>
<feature type="transmembrane region" description="Helical" evidence="9">
    <location>
        <begin position="144"/>
        <end position="166"/>
    </location>
</feature>
<feature type="transmembrane region" description="Helical" evidence="9">
    <location>
        <begin position="178"/>
        <end position="193"/>
    </location>
</feature>
<evidence type="ECO:0000256" key="7">
    <source>
        <dbReference type="ARBA" id="ARBA00023170"/>
    </source>
</evidence>
<keyword evidence="4 9" id="KW-0812">Transmembrane</keyword>
<evidence type="ECO:0000313" key="12">
    <source>
        <dbReference type="EnsemblMetazoa" id="MESCA000567-PA"/>
    </source>
</evidence>
<dbReference type="Pfam" id="PF00060">
    <property type="entry name" value="Lig_chan"/>
    <property type="match status" value="1"/>
</dbReference>
<dbReference type="PANTHER" id="PTHR42643">
    <property type="entry name" value="IONOTROPIC RECEPTOR 20A-RELATED"/>
    <property type="match status" value="1"/>
</dbReference>
<keyword evidence="7" id="KW-0675">Receptor</keyword>
<dbReference type="STRING" id="36166.T1GBD5"/>
<name>T1GBD5_MEGSC</name>
<accession>T1GBD5</accession>
<keyword evidence="3" id="KW-1003">Cell membrane</keyword>
<evidence type="ECO:0000259" key="11">
    <source>
        <dbReference type="Pfam" id="PF00060"/>
    </source>
</evidence>
<protein>
    <recommendedName>
        <fullName evidence="11">Ionotropic glutamate receptor C-terminal domain-containing protein</fullName>
    </recommendedName>
</protein>
<organism evidence="12 13">
    <name type="scientific">Megaselia scalaris</name>
    <name type="common">Humpbacked fly</name>
    <name type="synonym">Phora scalaris</name>
    <dbReference type="NCBI Taxonomy" id="36166"/>
    <lineage>
        <taxon>Eukaryota</taxon>
        <taxon>Metazoa</taxon>
        <taxon>Ecdysozoa</taxon>
        <taxon>Arthropoda</taxon>
        <taxon>Hexapoda</taxon>
        <taxon>Insecta</taxon>
        <taxon>Pterygota</taxon>
        <taxon>Neoptera</taxon>
        <taxon>Endopterygota</taxon>
        <taxon>Diptera</taxon>
        <taxon>Brachycera</taxon>
        <taxon>Muscomorpha</taxon>
        <taxon>Platypezoidea</taxon>
        <taxon>Phoridae</taxon>
        <taxon>Megaseliini</taxon>
        <taxon>Megaselia</taxon>
    </lineage>
</organism>
<evidence type="ECO:0000256" key="10">
    <source>
        <dbReference type="SAM" id="SignalP"/>
    </source>
</evidence>
<feature type="transmembrane region" description="Helical" evidence="9">
    <location>
        <begin position="213"/>
        <end position="234"/>
    </location>
</feature>
<feature type="chain" id="PRO_5004588168" description="Ionotropic glutamate receptor C-terminal domain-containing protein" evidence="10">
    <location>
        <begin position="20"/>
        <end position="269"/>
    </location>
</feature>
<feature type="domain" description="Ionotropic glutamate receptor C-terminal" evidence="11">
    <location>
        <begin position="145"/>
        <end position="251"/>
    </location>
</feature>
<proteinExistence type="inferred from homology"/>
<evidence type="ECO:0000256" key="2">
    <source>
        <dbReference type="ARBA" id="ARBA00008685"/>
    </source>
</evidence>
<evidence type="ECO:0000256" key="6">
    <source>
        <dbReference type="ARBA" id="ARBA00023136"/>
    </source>
</evidence>
<evidence type="ECO:0000256" key="1">
    <source>
        <dbReference type="ARBA" id="ARBA00004651"/>
    </source>
</evidence>
<evidence type="ECO:0000256" key="4">
    <source>
        <dbReference type="ARBA" id="ARBA00022692"/>
    </source>
</evidence>
<keyword evidence="6 9" id="KW-0472">Membrane</keyword>
<keyword evidence="13" id="KW-1185">Reference proteome</keyword>
<dbReference type="GO" id="GO:0005886">
    <property type="term" value="C:plasma membrane"/>
    <property type="evidence" value="ECO:0007669"/>
    <property type="project" value="UniProtKB-SubCell"/>
</dbReference>
<dbReference type="EnsemblMetazoa" id="MESCA000567-RA">
    <property type="protein sequence ID" value="MESCA000567-PA"/>
    <property type="gene ID" value="MESCA000567"/>
</dbReference>
<dbReference type="FunFam" id="1.10.287.70:FF:000173">
    <property type="entry name" value="glutamate receptor 2"/>
    <property type="match status" value="1"/>
</dbReference>
<feature type="signal peptide" evidence="10">
    <location>
        <begin position="1"/>
        <end position="19"/>
    </location>
</feature>
<dbReference type="AlphaFoldDB" id="T1GBD5"/>
<dbReference type="HOGENOM" id="CLU_1036545_0_0_1"/>
<evidence type="ECO:0000313" key="13">
    <source>
        <dbReference type="Proteomes" id="UP000015102"/>
    </source>
</evidence>
<dbReference type="Proteomes" id="UP000015102">
    <property type="component" value="Unassembled WGS sequence"/>
</dbReference>
<keyword evidence="10" id="KW-0732">Signal</keyword>
<dbReference type="OMA" id="PISACTW"/>
<dbReference type="EMBL" id="CAQQ02197510">
    <property type="status" value="NOT_ANNOTATED_CDS"/>
    <property type="molecule type" value="Genomic_DNA"/>
</dbReference>
<comment type="subcellular location">
    <subcellularLocation>
        <location evidence="1">Cell membrane</location>
        <topology evidence="1">Multi-pass membrane protein</topology>
    </subcellularLocation>
</comment>
<evidence type="ECO:0000256" key="5">
    <source>
        <dbReference type="ARBA" id="ARBA00022989"/>
    </source>
</evidence>
<keyword evidence="5 9" id="KW-1133">Transmembrane helix</keyword>
<dbReference type="InterPro" id="IPR052192">
    <property type="entry name" value="Insect_Ionotropic_Sensory_Rcpt"/>
</dbReference>
<keyword evidence="8" id="KW-0325">Glycoprotein</keyword>
<dbReference type="GO" id="GO:0050907">
    <property type="term" value="P:detection of chemical stimulus involved in sensory perception"/>
    <property type="evidence" value="ECO:0007669"/>
    <property type="project" value="UniProtKB-ARBA"/>
</dbReference>